<dbReference type="STRING" id="56216.A0A1A6HTG0"/>
<dbReference type="SUPFAM" id="SSF161084">
    <property type="entry name" value="MAPEG domain-like"/>
    <property type="match status" value="1"/>
</dbReference>
<gene>
    <name evidence="6" type="ORF">A6R68_20790</name>
</gene>
<keyword evidence="7" id="KW-1185">Reference proteome</keyword>
<dbReference type="GO" id="GO:0005635">
    <property type="term" value="C:nuclear envelope"/>
    <property type="evidence" value="ECO:0007669"/>
    <property type="project" value="TreeGrafter"/>
</dbReference>
<reference evidence="6 7" key="1">
    <citation type="submission" date="2016-06" db="EMBL/GenBank/DDBJ databases">
        <title>The Draft Genome Sequence and Annotation of the Desert Woodrat Neotoma lepida.</title>
        <authorList>
            <person name="Campbell M."/>
            <person name="Oakeson K.F."/>
            <person name="Yandell M."/>
            <person name="Halpert J.R."/>
            <person name="Dearing D."/>
        </authorList>
    </citation>
    <scope>NUCLEOTIDE SEQUENCE [LARGE SCALE GENOMIC DNA]</scope>
    <source>
        <strain evidence="6">417</strain>
        <tissue evidence="6">Liver</tissue>
    </source>
</reference>
<evidence type="ECO:0000256" key="3">
    <source>
        <dbReference type="ARBA" id="ARBA00022989"/>
    </source>
</evidence>
<keyword evidence="3 5" id="KW-1133">Transmembrane helix</keyword>
<dbReference type="Gene3D" id="1.20.120.550">
    <property type="entry name" value="Membrane associated eicosanoid/glutathione metabolism-like domain"/>
    <property type="match status" value="1"/>
</dbReference>
<dbReference type="InterPro" id="IPR001129">
    <property type="entry name" value="Membr-assoc_MAPEG"/>
</dbReference>
<dbReference type="PANTHER" id="PTHR10250">
    <property type="entry name" value="MICROSOMAL GLUTATHIONE S-TRANSFERASE"/>
    <property type="match status" value="1"/>
</dbReference>
<dbReference type="GO" id="GO:0004602">
    <property type="term" value="F:glutathione peroxidase activity"/>
    <property type="evidence" value="ECO:0007669"/>
    <property type="project" value="TreeGrafter"/>
</dbReference>
<name>A0A1A6HTG0_NEOLE</name>
<dbReference type="Proteomes" id="UP000092124">
    <property type="component" value="Unassembled WGS sequence"/>
</dbReference>
<evidence type="ECO:0000256" key="4">
    <source>
        <dbReference type="ARBA" id="ARBA00023136"/>
    </source>
</evidence>
<keyword evidence="4 5" id="KW-0472">Membrane</keyword>
<comment type="subcellular location">
    <subcellularLocation>
        <location evidence="1">Membrane</location>
        <topology evidence="1">Multi-pass membrane protein</topology>
    </subcellularLocation>
</comment>
<dbReference type="InterPro" id="IPR050997">
    <property type="entry name" value="MAPEG"/>
</dbReference>
<evidence type="ECO:0000256" key="2">
    <source>
        <dbReference type="ARBA" id="ARBA00022692"/>
    </source>
</evidence>
<dbReference type="AlphaFoldDB" id="A0A1A6HTG0"/>
<evidence type="ECO:0000256" key="5">
    <source>
        <dbReference type="SAM" id="Phobius"/>
    </source>
</evidence>
<dbReference type="GO" id="GO:0016020">
    <property type="term" value="C:membrane"/>
    <property type="evidence" value="ECO:0007669"/>
    <property type="project" value="UniProtKB-SubCell"/>
</dbReference>
<dbReference type="GO" id="GO:0004464">
    <property type="term" value="F:leukotriene-C4 synthase activity"/>
    <property type="evidence" value="ECO:0007669"/>
    <property type="project" value="TreeGrafter"/>
</dbReference>
<dbReference type="Pfam" id="PF01124">
    <property type="entry name" value="MAPEG"/>
    <property type="match status" value="1"/>
</dbReference>
<sequence length="157" mass="16971">MMSFRLFALSFAAPRTLEQYRAVEFALSLCSMGGAGQLVVSVGGPGAMFLSMCTRHGATGCLQAGLTLDKAQPAATAPLCRGPQGPLFATCLGLVYLYARHKYFWGYAEAADRRMTGFMLSMGTLILLVVLAALGIASRFLDEYLDLHVAKKLRHPF</sequence>
<keyword evidence="2 5" id="KW-0812">Transmembrane</keyword>
<dbReference type="OrthoDB" id="410651at2759"/>
<accession>A0A1A6HTG0</accession>
<evidence type="ECO:0000256" key="1">
    <source>
        <dbReference type="ARBA" id="ARBA00004141"/>
    </source>
</evidence>
<dbReference type="GO" id="GO:0005783">
    <property type="term" value="C:endoplasmic reticulum"/>
    <property type="evidence" value="ECO:0007669"/>
    <property type="project" value="TreeGrafter"/>
</dbReference>
<comment type="caution">
    <text evidence="6">The sequence shown here is derived from an EMBL/GenBank/DDBJ whole genome shotgun (WGS) entry which is preliminary data.</text>
</comment>
<dbReference type="GO" id="GO:0004364">
    <property type="term" value="F:glutathione transferase activity"/>
    <property type="evidence" value="ECO:0007669"/>
    <property type="project" value="TreeGrafter"/>
</dbReference>
<dbReference type="GO" id="GO:0019370">
    <property type="term" value="P:leukotriene biosynthetic process"/>
    <property type="evidence" value="ECO:0007669"/>
    <property type="project" value="TreeGrafter"/>
</dbReference>
<evidence type="ECO:0008006" key="8">
    <source>
        <dbReference type="Google" id="ProtNLM"/>
    </source>
</evidence>
<organism evidence="6 7">
    <name type="scientific">Neotoma lepida</name>
    <name type="common">Desert woodrat</name>
    <dbReference type="NCBI Taxonomy" id="56216"/>
    <lineage>
        <taxon>Eukaryota</taxon>
        <taxon>Metazoa</taxon>
        <taxon>Chordata</taxon>
        <taxon>Craniata</taxon>
        <taxon>Vertebrata</taxon>
        <taxon>Euteleostomi</taxon>
        <taxon>Mammalia</taxon>
        <taxon>Eutheria</taxon>
        <taxon>Euarchontoglires</taxon>
        <taxon>Glires</taxon>
        <taxon>Rodentia</taxon>
        <taxon>Myomorpha</taxon>
        <taxon>Muroidea</taxon>
        <taxon>Cricetidae</taxon>
        <taxon>Neotominae</taxon>
        <taxon>Neotoma</taxon>
    </lineage>
</organism>
<dbReference type="InterPro" id="IPR023352">
    <property type="entry name" value="MAPEG-like_dom_sf"/>
</dbReference>
<proteinExistence type="predicted"/>
<protein>
    <recommendedName>
        <fullName evidence="8">Microsomal glutathione S-transferase 2</fullName>
    </recommendedName>
</protein>
<evidence type="ECO:0000313" key="7">
    <source>
        <dbReference type="Proteomes" id="UP000092124"/>
    </source>
</evidence>
<evidence type="ECO:0000313" key="6">
    <source>
        <dbReference type="EMBL" id="OBS81017.1"/>
    </source>
</evidence>
<feature type="transmembrane region" description="Helical" evidence="5">
    <location>
        <begin position="120"/>
        <end position="141"/>
    </location>
</feature>
<dbReference type="EMBL" id="LZPO01017297">
    <property type="protein sequence ID" value="OBS81017.1"/>
    <property type="molecule type" value="Genomic_DNA"/>
</dbReference>
<dbReference type="PANTHER" id="PTHR10250:SF13">
    <property type="entry name" value="MICROSOMAL GLUTATHIONE S-TRANSFERASE 2"/>
    <property type="match status" value="1"/>
</dbReference>